<keyword evidence="2" id="KW-0378">Hydrolase</keyword>
<feature type="domain" description="Serine aminopeptidase S33" evidence="1">
    <location>
        <begin position="44"/>
        <end position="149"/>
    </location>
</feature>
<evidence type="ECO:0000313" key="3">
    <source>
        <dbReference type="Proteomes" id="UP001174908"/>
    </source>
</evidence>
<organism evidence="2 3">
    <name type="scientific">Variovorax dokdonensis</name>
    <dbReference type="NCBI Taxonomy" id="344883"/>
    <lineage>
        <taxon>Bacteria</taxon>
        <taxon>Pseudomonadati</taxon>
        <taxon>Pseudomonadota</taxon>
        <taxon>Betaproteobacteria</taxon>
        <taxon>Burkholderiales</taxon>
        <taxon>Comamonadaceae</taxon>
        <taxon>Variovorax</taxon>
    </lineage>
</organism>
<evidence type="ECO:0000259" key="1">
    <source>
        <dbReference type="Pfam" id="PF12146"/>
    </source>
</evidence>
<reference evidence="2" key="1">
    <citation type="submission" date="2023-06" db="EMBL/GenBank/DDBJ databases">
        <authorList>
            <person name="Jiang Y."/>
            <person name="Liu Q."/>
        </authorList>
    </citation>
    <scope>NUCLEOTIDE SEQUENCE</scope>
    <source>
        <strain evidence="2">CGMCC 1.12089</strain>
    </source>
</reference>
<dbReference type="RefSeq" id="WP_286658320.1">
    <property type="nucleotide sequence ID" value="NZ_JASZYV010000001.1"/>
</dbReference>
<gene>
    <name evidence="2" type="ORF">QTH91_01770</name>
</gene>
<dbReference type="Gene3D" id="3.40.50.1820">
    <property type="entry name" value="alpha/beta hydrolase"/>
    <property type="match status" value="1"/>
</dbReference>
<dbReference type="GO" id="GO:0016787">
    <property type="term" value="F:hydrolase activity"/>
    <property type="evidence" value="ECO:0007669"/>
    <property type="project" value="UniProtKB-KW"/>
</dbReference>
<dbReference type="EMBL" id="JASZYV010000001">
    <property type="protein sequence ID" value="MDM0043199.1"/>
    <property type="molecule type" value="Genomic_DNA"/>
</dbReference>
<dbReference type="InterPro" id="IPR022742">
    <property type="entry name" value="Hydrolase_4"/>
</dbReference>
<accession>A0ABT7N5H1</accession>
<dbReference type="SUPFAM" id="SSF53474">
    <property type="entry name" value="alpha/beta-Hydrolases"/>
    <property type="match status" value="1"/>
</dbReference>
<dbReference type="Proteomes" id="UP001174908">
    <property type="component" value="Unassembled WGS sequence"/>
</dbReference>
<comment type="caution">
    <text evidence="2">The sequence shown here is derived from an EMBL/GenBank/DDBJ whole genome shotgun (WGS) entry which is preliminary data.</text>
</comment>
<sequence>MTPFYFGPSGRRLYGVYHAAAPGKPARGGVVVAAPFGHEAIRVHRFNRLLADRLSRQGIPVLRFDYFGTGDSAGSDEDANMDQWAADLREAHRELLRRIGDLPVTWFGERLGASVALRAAAQSFPRVRRLVLWEPVFDGRAYLAELGMAQVDELDLAFCIPDARWRRAIEQDPLAFSNESLGFAIAPAFRDQILALRPDEQDPSIPCPVTVIARGQDWAAGQWCSAAKAHVQGDLRHVPFEHSLIWTSNPFANNEVAPAAALQQMLGELT</sequence>
<evidence type="ECO:0000313" key="2">
    <source>
        <dbReference type="EMBL" id="MDM0043199.1"/>
    </source>
</evidence>
<dbReference type="Pfam" id="PF12146">
    <property type="entry name" value="Hydrolase_4"/>
    <property type="match status" value="1"/>
</dbReference>
<protein>
    <submittedName>
        <fullName evidence="2">Alpha/beta hydrolase</fullName>
    </submittedName>
</protein>
<dbReference type="InterPro" id="IPR029058">
    <property type="entry name" value="AB_hydrolase_fold"/>
</dbReference>
<name>A0ABT7N5H1_9BURK</name>
<proteinExistence type="predicted"/>
<keyword evidence="3" id="KW-1185">Reference proteome</keyword>